<name>A0A7I7Q3C1_9MYCO</name>
<evidence type="ECO:0000313" key="2">
    <source>
        <dbReference type="Proteomes" id="UP000467130"/>
    </source>
</evidence>
<dbReference type="Proteomes" id="UP000467130">
    <property type="component" value="Chromosome"/>
</dbReference>
<reference evidence="1 2" key="1">
    <citation type="journal article" date="2019" name="Emerg. Microbes Infect.">
        <title>Comprehensive subspecies identification of 175 nontuberculous mycobacteria species based on 7547 genomic profiles.</title>
        <authorList>
            <person name="Matsumoto Y."/>
            <person name="Kinjo T."/>
            <person name="Motooka D."/>
            <person name="Nabeya D."/>
            <person name="Jung N."/>
            <person name="Uechi K."/>
            <person name="Horii T."/>
            <person name="Iida T."/>
            <person name="Fujita J."/>
            <person name="Nakamura S."/>
        </authorList>
    </citation>
    <scope>NUCLEOTIDE SEQUENCE [LARGE SCALE GENOMIC DNA]</scope>
    <source>
        <strain evidence="1 2">JCM 17783</strain>
    </source>
</reference>
<organism evidence="1 2">
    <name type="scientific">Mycobacterium stomatepiae</name>
    <dbReference type="NCBI Taxonomy" id="470076"/>
    <lineage>
        <taxon>Bacteria</taxon>
        <taxon>Bacillati</taxon>
        <taxon>Actinomycetota</taxon>
        <taxon>Actinomycetes</taxon>
        <taxon>Mycobacteriales</taxon>
        <taxon>Mycobacteriaceae</taxon>
        <taxon>Mycobacterium</taxon>
        <taxon>Mycobacterium simiae complex</taxon>
    </lineage>
</organism>
<keyword evidence="2" id="KW-1185">Reference proteome</keyword>
<sequence length="51" mass="5784">MTFLAKRPENVVVKHYSGASERVHQNLPDYLLKGFADLWMRLASKGPVVRG</sequence>
<dbReference type="AlphaFoldDB" id="A0A7I7Q3C1"/>
<evidence type="ECO:0000313" key="1">
    <source>
        <dbReference type="EMBL" id="BBY20601.1"/>
    </source>
</evidence>
<accession>A0A7I7Q3C1</accession>
<gene>
    <name evidence="1" type="ORF">MSTO_08060</name>
</gene>
<dbReference type="EMBL" id="AP022587">
    <property type="protein sequence ID" value="BBY20601.1"/>
    <property type="molecule type" value="Genomic_DNA"/>
</dbReference>
<proteinExistence type="predicted"/>
<dbReference type="KEGG" id="msto:MSTO_08060"/>
<protein>
    <submittedName>
        <fullName evidence="1">Uncharacterized protein</fullName>
    </submittedName>
</protein>